<evidence type="ECO:0000313" key="3">
    <source>
        <dbReference type="EMBL" id="GGK07740.1"/>
    </source>
</evidence>
<evidence type="ECO:0000313" key="4">
    <source>
        <dbReference type="Proteomes" id="UP000599009"/>
    </source>
</evidence>
<feature type="signal peptide" evidence="1">
    <location>
        <begin position="1"/>
        <end position="31"/>
    </location>
</feature>
<dbReference type="EMBL" id="BMME01000001">
    <property type="protein sequence ID" value="GGK07740.1"/>
    <property type="molecule type" value="Genomic_DNA"/>
</dbReference>
<dbReference type="Proteomes" id="UP000599009">
    <property type="component" value="Unassembled WGS sequence"/>
</dbReference>
<feature type="domain" description="Beta-lactamase-related" evidence="2">
    <location>
        <begin position="37"/>
        <end position="375"/>
    </location>
</feature>
<sequence>MEWWKVNPRSVPFAATLLAAFFFLQPAASVARPASAVRAAVDDAVERYRLPGIAVGVVVDGQVQQVELRGETASGSGDAIARDTLFKIASNTKAMTAALLARQVDAGLLAWDDPVVKHLPGFRMHEDWVTREMQVRDLLVHNSGLGPGAGDLMLWPEPNAFTRDEVIAGLAHLKPRWSFRSRYAYDNTLYIVAGEVAAAAGGAPFDVLLRREVFEPLGLDSCRIGEWRVAEAGSVAAPHARRDGGWVARPDGEVVADMPMAAAGGVRCGLDDMLRWVQAWLDPETPGSDGAPWLSQTQREAAWTAHMPMPLSQRMRDWNRSHYYAYGHGWRLTDVDGTAKVSHTGTLSGMYSAVTLLPELGVGFVILINGNAGEARTVLEQALSRHFTAGASAGAGEQAPEAPRPSLVDHYAGLLAMERSMAAAEATTSDASAGTDPARRPATAGGMATWLGRYRDPWFGEVTVCAVDGGVRFASLKSPRLSGAVLLEGERLLVDFDTLGADADAWMEFSRGVEGGSARLVMAKVDPEADFSYDYEDLAFERVGDCS</sequence>
<name>A0ABQ2EFW7_9GAMM</name>
<dbReference type="PANTHER" id="PTHR46825:SF15">
    <property type="entry name" value="BETA-LACTAMASE-RELATED DOMAIN-CONTAINING PROTEIN"/>
    <property type="match status" value="1"/>
</dbReference>
<comment type="caution">
    <text evidence="3">The sequence shown here is derived from an EMBL/GenBank/DDBJ whole genome shotgun (WGS) entry which is preliminary data.</text>
</comment>
<evidence type="ECO:0000259" key="2">
    <source>
        <dbReference type="Pfam" id="PF00144"/>
    </source>
</evidence>
<accession>A0ABQ2EFW7</accession>
<dbReference type="Pfam" id="PF00144">
    <property type="entry name" value="Beta-lactamase"/>
    <property type="match status" value="1"/>
</dbReference>
<dbReference type="InterPro" id="IPR012338">
    <property type="entry name" value="Beta-lactam/transpept-like"/>
</dbReference>
<dbReference type="InterPro" id="IPR001466">
    <property type="entry name" value="Beta-lactam-related"/>
</dbReference>
<keyword evidence="4" id="KW-1185">Reference proteome</keyword>
<keyword evidence="1" id="KW-0732">Signal</keyword>
<gene>
    <name evidence="3" type="ORF">GCM10011394_16240</name>
</gene>
<dbReference type="PANTHER" id="PTHR46825">
    <property type="entry name" value="D-ALANYL-D-ALANINE-CARBOXYPEPTIDASE/ENDOPEPTIDASE AMPH"/>
    <property type="match status" value="1"/>
</dbReference>
<proteinExistence type="predicted"/>
<feature type="chain" id="PRO_5045715424" description="Beta-lactamase-related domain-containing protein" evidence="1">
    <location>
        <begin position="32"/>
        <end position="547"/>
    </location>
</feature>
<dbReference type="SUPFAM" id="SSF56601">
    <property type="entry name" value="beta-lactamase/transpeptidase-like"/>
    <property type="match status" value="1"/>
</dbReference>
<protein>
    <recommendedName>
        <fullName evidence="2">Beta-lactamase-related domain-containing protein</fullName>
    </recommendedName>
</protein>
<dbReference type="Gene3D" id="3.40.710.10">
    <property type="entry name" value="DD-peptidase/beta-lactamase superfamily"/>
    <property type="match status" value="1"/>
</dbReference>
<evidence type="ECO:0000256" key="1">
    <source>
        <dbReference type="SAM" id="SignalP"/>
    </source>
</evidence>
<organism evidence="3 4">
    <name type="scientific">Luteimonas terricola</name>
    <dbReference type="NCBI Taxonomy" id="645597"/>
    <lineage>
        <taxon>Bacteria</taxon>
        <taxon>Pseudomonadati</taxon>
        <taxon>Pseudomonadota</taxon>
        <taxon>Gammaproteobacteria</taxon>
        <taxon>Lysobacterales</taxon>
        <taxon>Lysobacteraceae</taxon>
        <taxon>Luteimonas</taxon>
    </lineage>
</organism>
<dbReference type="InterPro" id="IPR050491">
    <property type="entry name" value="AmpC-like"/>
</dbReference>
<reference evidence="4" key="1">
    <citation type="journal article" date="2019" name="Int. J. Syst. Evol. Microbiol.">
        <title>The Global Catalogue of Microorganisms (GCM) 10K type strain sequencing project: providing services to taxonomists for standard genome sequencing and annotation.</title>
        <authorList>
            <consortium name="The Broad Institute Genomics Platform"/>
            <consortium name="The Broad Institute Genome Sequencing Center for Infectious Disease"/>
            <person name="Wu L."/>
            <person name="Ma J."/>
        </authorList>
    </citation>
    <scope>NUCLEOTIDE SEQUENCE [LARGE SCALE GENOMIC DNA]</scope>
    <source>
        <strain evidence="4">CGMCC 1.8985</strain>
    </source>
</reference>